<name>A0A9P0H9P2_NEZVI</name>
<evidence type="ECO:0000259" key="8">
    <source>
        <dbReference type="Pfam" id="PF00160"/>
    </source>
</evidence>
<protein>
    <recommendedName>
        <fullName evidence="4">Spliceosome-associated protein CWC27 homolog</fullName>
    </recommendedName>
    <alternativeName>
        <fullName evidence="5">Probable inactive peptidyl-prolyl cis-trans isomerase CWC27 homolog</fullName>
    </alternativeName>
</protein>
<keyword evidence="10" id="KW-1185">Reference proteome</keyword>
<dbReference type="PROSITE" id="PS00170">
    <property type="entry name" value="CSA_PPIASE_1"/>
    <property type="match status" value="1"/>
</dbReference>
<evidence type="ECO:0000256" key="3">
    <source>
        <dbReference type="ARBA" id="ARBA00023242"/>
    </source>
</evidence>
<dbReference type="GO" id="GO:0003755">
    <property type="term" value="F:peptidyl-prolyl cis-trans isomerase activity"/>
    <property type="evidence" value="ECO:0007669"/>
    <property type="project" value="InterPro"/>
</dbReference>
<dbReference type="PANTHER" id="PTHR45625:SF6">
    <property type="entry name" value="SPLICEOSOME-ASSOCIATED PROTEIN CWC27 HOMOLOG"/>
    <property type="match status" value="1"/>
</dbReference>
<proteinExistence type="inferred from homology"/>
<feature type="region of interest" description="Disordered" evidence="7">
    <location>
        <begin position="421"/>
        <end position="446"/>
    </location>
</feature>
<evidence type="ECO:0000256" key="6">
    <source>
        <dbReference type="ARBA" id="ARBA00046368"/>
    </source>
</evidence>
<dbReference type="EMBL" id="OV725080">
    <property type="protein sequence ID" value="CAH1397972.1"/>
    <property type="molecule type" value="Genomic_DNA"/>
</dbReference>
<feature type="domain" description="PPIase cyclophilin-type" evidence="8">
    <location>
        <begin position="16"/>
        <end position="164"/>
    </location>
</feature>
<evidence type="ECO:0000256" key="4">
    <source>
        <dbReference type="ARBA" id="ARBA00040027"/>
    </source>
</evidence>
<evidence type="ECO:0000256" key="1">
    <source>
        <dbReference type="ARBA" id="ARBA00004123"/>
    </source>
</evidence>
<dbReference type="GO" id="GO:0071013">
    <property type="term" value="C:catalytic step 2 spliceosome"/>
    <property type="evidence" value="ECO:0007669"/>
    <property type="project" value="TreeGrafter"/>
</dbReference>
<dbReference type="CDD" id="cd01925">
    <property type="entry name" value="cyclophilin_CeCYP16-like"/>
    <property type="match status" value="1"/>
</dbReference>
<feature type="compositionally biased region" description="Basic and acidic residues" evidence="7">
    <location>
        <begin position="298"/>
        <end position="327"/>
    </location>
</feature>
<dbReference type="InterPro" id="IPR002130">
    <property type="entry name" value="Cyclophilin-type_PPIase_dom"/>
</dbReference>
<sequence length="446" mass="50765">MSNIYIQEPPTNGKVLLKTTVGDIDVELWSKEAPLACRNFVQLCMEAYYDDTIFHRVVKGFIVQGGDPTGTGTGGESIYGEPFKDEIHSRLRFNRRGLVAMANAGKNDNGSQFFFTLGDTPELQKKHTIFGKVAGKTIYNMIKLEDGEIDSDDRPAYPNKIIGTEILNNPFPDIIPRETKQKKKSENDGGKKVIKAKAVKDFKLLSFGEEAEDDEEEIHNINKNFVGKTKHVPGLEVSEDLVPETLKRKHSDSESDNDDSSIKQAKTKEDHDSQNDTIEIASIAENIRKKLNPSGKLIPEDKESTSKLSWDEKDKSPPPKIKDNFMIEEYNKEKDKYSEMKTKLPKKGASREKQTLEMLMKFRQKINKLQVNNEDSEAGDKSSDKETDDKDWLTHSLKCEDKVTLAKDANVKSDDWFEITDPRNALNKRRRENSKFSKVRIKEELK</sequence>
<organism evidence="9 10">
    <name type="scientific">Nezara viridula</name>
    <name type="common">Southern green stink bug</name>
    <name type="synonym">Cimex viridulus</name>
    <dbReference type="NCBI Taxonomy" id="85310"/>
    <lineage>
        <taxon>Eukaryota</taxon>
        <taxon>Metazoa</taxon>
        <taxon>Ecdysozoa</taxon>
        <taxon>Arthropoda</taxon>
        <taxon>Hexapoda</taxon>
        <taxon>Insecta</taxon>
        <taxon>Pterygota</taxon>
        <taxon>Neoptera</taxon>
        <taxon>Paraneoptera</taxon>
        <taxon>Hemiptera</taxon>
        <taxon>Heteroptera</taxon>
        <taxon>Panheteroptera</taxon>
        <taxon>Pentatomomorpha</taxon>
        <taxon>Pentatomoidea</taxon>
        <taxon>Pentatomidae</taxon>
        <taxon>Pentatominae</taxon>
        <taxon>Nezara</taxon>
    </lineage>
</organism>
<dbReference type="CDD" id="cd22288">
    <property type="entry name" value="CWC27_CTD"/>
    <property type="match status" value="1"/>
</dbReference>
<comment type="subcellular location">
    <subcellularLocation>
        <location evidence="1">Nucleus</location>
    </subcellularLocation>
</comment>
<dbReference type="SUPFAM" id="SSF50891">
    <property type="entry name" value="Cyclophilin-like"/>
    <property type="match status" value="1"/>
</dbReference>
<evidence type="ECO:0000256" key="2">
    <source>
        <dbReference type="ARBA" id="ARBA00007365"/>
    </source>
</evidence>
<dbReference type="InterPro" id="IPR029000">
    <property type="entry name" value="Cyclophilin-like_dom_sf"/>
</dbReference>
<evidence type="ECO:0000256" key="7">
    <source>
        <dbReference type="SAM" id="MobiDB-lite"/>
    </source>
</evidence>
<dbReference type="Gene3D" id="2.40.100.10">
    <property type="entry name" value="Cyclophilin-like"/>
    <property type="match status" value="1"/>
</dbReference>
<keyword evidence="3" id="KW-0539">Nucleus</keyword>
<evidence type="ECO:0000256" key="5">
    <source>
        <dbReference type="ARBA" id="ARBA00042090"/>
    </source>
</evidence>
<dbReference type="AlphaFoldDB" id="A0A9P0H9P2"/>
<comment type="subunit">
    <text evidence="6">Part of the activated spliceosome B/catalytic step 1 spliceosome, one of the forms of the spliceosome which has a well-formed active site but still cannot catalyze the branching reaction and is composed at least of 52 proteins, the U2, U5 and U6 snRNAs and the pre-mRNA. Recruited during early steps of activated spliceosome B maturation, it is probably one of the first proteins released from this complex as he matures to the spliceosome C complex. Component of the minor spliceosome, which splices U12-type introns.</text>
</comment>
<gene>
    <name evidence="9" type="ORF">NEZAVI_LOCUS7710</name>
</gene>
<dbReference type="InterPro" id="IPR020892">
    <property type="entry name" value="Cyclophilin-type_PPIase_CS"/>
</dbReference>
<dbReference type="Proteomes" id="UP001152798">
    <property type="component" value="Chromosome 4"/>
</dbReference>
<dbReference type="InterPro" id="IPR044666">
    <property type="entry name" value="Cyclophilin_A-like"/>
</dbReference>
<feature type="region of interest" description="Disordered" evidence="7">
    <location>
        <begin position="367"/>
        <end position="392"/>
    </location>
</feature>
<dbReference type="PRINTS" id="PR00153">
    <property type="entry name" value="CSAPPISMRASE"/>
</dbReference>
<comment type="similarity">
    <text evidence="2">Belongs to the cyclophilin-type PPIase family.</text>
</comment>
<feature type="compositionally biased region" description="Basic and acidic residues" evidence="7">
    <location>
        <begin position="378"/>
        <end position="392"/>
    </location>
</feature>
<accession>A0A9P0H9P2</accession>
<feature type="region of interest" description="Disordered" evidence="7">
    <location>
        <begin position="236"/>
        <end position="327"/>
    </location>
</feature>
<evidence type="ECO:0000313" key="9">
    <source>
        <dbReference type="EMBL" id="CAH1397972.1"/>
    </source>
</evidence>
<dbReference type="Pfam" id="PF00160">
    <property type="entry name" value="Pro_isomerase"/>
    <property type="match status" value="1"/>
</dbReference>
<evidence type="ECO:0000313" key="10">
    <source>
        <dbReference type="Proteomes" id="UP001152798"/>
    </source>
</evidence>
<dbReference type="FunFam" id="2.40.100.10:FF:000007">
    <property type="entry name" value="Peptidyl-prolyl cis-trans isomerase CWC27 homolog"/>
    <property type="match status" value="1"/>
</dbReference>
<dbReference type="PANTHER" id="PTHR45625">
    <property type="entry name" value="PEPTIDYL-PROLYL CIS-TRANS ISOMERASE-RELATED"/>
    <property type="match status" value="1"/>
</dbReference>
<dbReference type="OrthoDB" id="442970at2759"/>
<dbReference type="GO" id="GO:0006457">
    <property type="term" value="P:protein folding"/>
    <property type="evidence" value="ECO:0007669"/>
    <property type="project" value="InterPro"/>
</dbReference>
<reference evidence="9" key="1">
    <citation type="submission" date="2022-01" db="EMBL/GenBank/DDBJ databases">
        <authorList>
            <person name="King R."/>
        </authorList>
    </citation>
    <scope>NUCLEOTIDE SEQUENCE</scope>
</reference>